<comment type="subunit">
    <text evidence="6">Homodimer.</text>
</comment>
<evidence type="ECO:0000256" key="5">
    <source>
        <dbReference type="ARBA" id="ARBA00023014"/>
    </source>
</evidence>
<comment type="caution">
    <text evidence="7">The sequence shown here is derived from an EMBL/GenBank/DDBJ whole genome shotgun (WGS) entry which is preliminary data.</text>
</comment>
<keyword evidence="4 6" id="KW-0408">Iron</keyword>
<dbReference type="Pfam" id="PF10609">
    <property type="entry name" value="ParA"/>
    <property type="match status" value="1"/>
</dbReference>
<dbReference type="HAMAP" id="MF_02040">
    <property type="entry name" value="Mrp_NBP35"/>
    <property type="match status" value="1"/>
</dbReference>
<dbReference type="InterPro" id="IPR019591">
    <property type="entry name" value="Mrp/NBP35_ATP-bd"/>
</dbReference>
<evidence type="ECO:0000256" key="1">
    <source>
        <dbReference type="ARBA" id="ARBA00022723"/>
    </source>
</evidence>
<dbReference type="GO" id="GO:0046872">
    <property type="term" value="F:metal ion binding"/>
    <property type="evidence" value="ECO:0007669"/>
    <property type="project" value="UniProtKB-KW"/>
</dbReference>
<dbReference type="GO" id="GO:0005524">
    <property type="term" value="F:ATP binding"/>
    <property type="evidence" value="ECO:0007669"/>
    <property type="project" value="UniProtKB-UniRule"/>
</dbReference>
<feature type="binding site" evidence="6">
    <location>
        <begin position="32"/>
        <end position="39"/>
    </location>
    <ligand>
        <name>ATP</name>
        <dbReference type="ChEBI" id="CHEBI:30616"/>
    </ligand>
</feature>
<dbReference type="GO" id="GO:0051539">
    <property type="term" value="F:4 iron, 4 sulfur cluster binding"/>
    <property type="evidence" value="ECO:0007669"/>
    <property type="project" value="TreeGrafter"/>
</dbReference>
<sequence length="294" mass="32410">MNTETHRKHRHAPMSIEKAMAGIKYKIAIISGKGGVGKTSVVVNLAAAFRKKAMEVGIFDADIHGPSVPKMVGIKTEMRDILHGSHGLDPVLTEHGFKVMSVALIWPTDQTPILWRGQYKARVLRQFLSSIKWYELDFLLVDLPPGTGDEPITIMKSIPGLDGMVVVTTPQEISTIVCSKAINAAKELNAPIIGLIENMNAYRCPDCGRVEYLFGKAKGENLAKAFKIPFLGGIPLDSQYSEAADEGTPIVFKYPDSLTSQAMLKIADEIIKILPPREKVVVKERPWEEGRDHP</sequence>
<dbReference type="InterPro" id="IPR000808">
    <property type="entry name" value="Mrp-like_CS"/>
</dbReference>
<dbReference type="InterPro" id="IPR027417">
    <property type="entry name" value="P-loop_NTPase"/>
</dbReference>
<dbReference type="GO" id="GO:0140663">
    <property type="term" value="F:ATP-dependent FeS chaperone activity"/>
    <property type="evidence" value="ECO:0007669"/>
    <property type="project" value="InterPro"/>
</dbReference>
<keyword evidence="1 6" id="KW-0479">Metal-binding</keyword>
<keyword evidence="5 6" id="KW-0411">Iron-sulfur</keyword>
<dbReference type="InterPro" id="IPR033756">
    <property type="entry name" value="YlxH/NBP35"/>
</dbReference>
<protein>
    <recommendedName>
        <fullName evidence="6">Iron-sulfur cluster carrier protein</fullName>
    </recommendedName>
</protein>
<name>A0A8J6MVK7_9DELT</name>
<dbReference type="AlphaFoldDB" id="A0A8J6MVK7"/>
<comment type="function">
    <text evidence="6">Binds and transfers iron-sulfur (Fe-S) clusters to target apoproteins. Can hydrolyze ATP.</text>
</comment>
<dbReference type="PROSITE" id="PS01215">
    <property type="entry name" value="MRP"/>
    <property type="match status" value="1"/>
</dbReference>
<evidence type="ECO:0000256" key="2">
    <source>
        <dbReference type="ARBA" id="ARBA00022741"/>
    </source>
</evidence>
<dbReference type="PANTHER" id="PTHR42961:SF2">
    <property type="entry name" value="IRON-SULFUR PROTEIN NUBPL"/>
    <property type="match status" value="1"/>
</dbReference>
<gene>
    <name evidence="7" type="ORF">H8E19_02190</name>
</gene>
<keyword evidence="3 6" id="KW-0067">ATP-binding</keyword>
<dbReference type="Gene3D" id="3.40.50.300">
    <property type="entry name" value="P-loop containing nucleotide triphosphate hydrolases"/>
    <property type="match status" value="1"/>
</dbReference>
<accession>A0A8J6MVK7</accession>
<evidence type="ECO:0000256" key="4">
    <source>
        <dbReference type="ARBA" id="ARBA00023004"/>
    </source>
</evidence>
<evidence type="ECO:0000313" key="7">
    <source>
        <dbReference type="EMBL" id="MBC8176188.1"/>
    </source>
</evidence>
<keyword evidence="2 6" id="KW-0547">Nucleotide-binding</keyword>
<evidence type="ECO:0000256" key="6">
    <source>
        <dbReference type="HAMAP-Rule" id="MF_02040"/>
    </source>
</evidence>
<evidence type="ECO:0000313" key="8">
    <source>
        <dbReference type="Proteomes" id="UP000650524"/>
    </source>
</evidence>
<dbReference type="CDD" id="cd02037">
    <property type="entry name" value="Mrp_NBP35"/>
    <property type="match status" value="1"/>
</dbReference>
<evidence type="ECO:0000256" key="3">
    <source>
        <dbReference type="ARBA" id="ARBA00022840"/>
    </source>
</evidence>
<organism evidence="7 8">
    <name type="scientific">Candidatus Desulfacyla euxinica</name>
    <dbReference type="NCBI Taxonomy" id="2841693"/>
    <lineage>
        <taxon>Bacteria</taxon>
        <taxon>Deltaproteobacteria</taxon>
        <taxon>Candidatus Desulfacyla</taxon>
    </lineage>
</organism>
<dbReference type="Proteomes" id="UP000650524">
    <property type="component" value="Unassembled WGS sequence"/>
</dbReference>
<dbReference type="SUPFAM" id="SSF52540">
    <property type="entry name" value="P-loop containing nucleoside triphosphate hydrolases"/>
    <property type="match status" value="1"/>
</dbReference>
<dbReference type="GO" id="GO:0016226">
    <property type="term" value="P:iron-sulfur cluster assembly"/>
    <property type="evidence" value="ECO:0007669"/>
    <property type="project" value="InterPro"/>
</dbReference>
<dbReference type="InterPro" id="IPR044304">
    <property type="entry name" value="NUBPL-like"/>
</dbReference>
<dbReference type="PANTHER" id="PTHR42961">
    <property type="entry name" value="IRON-SULFUR PROTEIN NUBPL"/>
    <property type="match status" value="1"/>
</dbReference>
<dbReference type="FunFam" id="3.40.50.300:FF:001119">
    <property type="entry name" value="Iron-sulfur cluster carrier protein"/>
    <property type="match status" value="1"/>
</dbReference>
<comment type="similarity">
    <text evidence="6">Belongs to the Mrp/NBP35 ATP-binding proteins family.</text>
</comment>
<dbReference type="EMBL" id="JACNJD010000107">
    <property type="protein sequence ID" value="MBC8176188.1"/>
    <property type="molecule type" value="Genomic_DNA"/>
</dbReference>
<keyword evidence="6" id="KW-0378">Hydrolase</keyword>
<reference evidence="7 8" key="1">
    <citation type="submission" date="2020-08" db="EMBL/GenBank/DDBJ databases">
        <title>Bridging the membrane lipid divide: bacteria of the FCB group superphylum have the potential to synthesize archaeal ether lipids.</title>
        <authorList>
            <person name="Villanueva L."/>
            <person name="Von Meijenfeldt F.A.B."/>
            <person name="Westbye A.B."/>
            <person name="Yadav S."/>
            <person name="Hopmans E.C."/>
            <person name="Dutilh B.E."/>
            <person name="Sinninghe Damste J.S."/>
        </authorList>
    </citation>
    <scope>NUCLEOTIDE SEQUENCE [LARGE SCALE GENOMIC DNA]</scope>
    <source>
        <strain evidence="7">NIOZ-UU27</strain>
    </source>
</reference>
<proteinExistence type="inferred from homology"/>
<dbReference type="GO" id="GO:0016887">
    <property type="term" value="F:ATP hydrolysis activity"/>
    <property type="evidence" value="ECO:0007669"/>
    <property type="project" value="UniProtKB-UniRule"/>
</dbReference>